<dbReference type="PRINTS" id="PR00783">
    <property type="entry name" value="MINTRINSICP"/>
</dbReference>
<organism evidence="10 11">
    <name type="scientific">Granulicella mallensis (strain ATCC BAA-1857 / DSM 23137 / MP5ACTX8)</name>
    <dbReference type="NCBI Taxonomy" id="682795"/>
    <lineage>
        <taxon>Bacteria</taxon>
        <taxon>Pseudomonadati</taxon>
        <taxon>Acidobacteriota</taxon>
        <taxon>Terriglobia</taxon>
        <taxon>Terriglobales</taxon>
        <taxon>Acidobacteriaceae</taxon>
        <taxon>Granulicella</taxon>
    </lineage>
</organism>
<evidence type="ECO:0000256" key="9">
    <source>
        <dbReference type="SAM" id="Phobius"/>
    </source>
</evidence>
<feature type="transmembrane region" description="Helical" evidence="9">
    <location>
        <begin position="191"/>
        <end position="209"/>
    </location>
</feature>
<evidence type="ECO:0000256" key="7">
    <source>
        <dbReference type="ARBA" id="ARBA00023136"/>
    </source>
</evidence>
<feature type="transmembrane region" description="Helical" evidence="9">
    <location>
        <begin position="76"/>
        <end position="94"/>
    </location>
</feature>
<dbReference type="GO" id="GO:0015250">
    <property type="term" value="F:water channel activity"/>
    <property type="evidence" value="ECO:0007669"/>
    <property type="project" value="TreeGrafter"/>
</dbReference>
<dbReference type="InterPro" id="IPR023271">
    <property type="entry name" value="Aquaporin-like"/>
</dbReference>
<evidence type="ECO:0000256" key="8">
    <source>
        <dbReference type="RuleBase" id="RU000477"/>
    </source>
</evidence>
<name>G8NWV3_GRAMM</name>
<evidence type="ECO:0000256" key="2">
    <source>
        <dbReference type="ARBA" id="ARBA00006175"/>
    </source>
</evidence>
<accession>G8NWV3</accession>
<sequence>MSKAVTSTEPEDRLQPLRRYDTLNAVDSLRLHWPEYLMEAAGLALYMFSVCIFATLLQHPASPVRHTITNPVLRRALMGLAVGTTLAAIIMTPWGKQSGGHFNPAITFTFYRLGKVKFWDALFYGAAQFFGATSGVAIAAYVLRSIVQNDAIHYAVTAPGVYGNLVAFVAELMISFTLMSTILFVSNHKSLAQFTPYFVGVLYATYITFETPLSGMSMNPARTFGSASYISYWHALWIYFIAPTLGMLAGAKLFLRVRGGAAPCCAKLHHANDKRCIFICGYEPAKINSNSIQSRNSLSPENRL</sequence>
<evidence type="ECO:0000256" key="3">
    <source>
        <dbReference type="ARBA" id="ARBA00022448"/>
    </source>
</evidence>
<keyword evidence="4" id="KW-1003">Cell membrane</keyword>
<protein>
    <submittedName>
        <fullName evidence="10">Major intrinsic protein</fullName>
    </submittedName>
</protein>
<dbReference type="InterPro" id="IPR034294">
    <property type="entry name" value="Aquaporin_transptr"/>
</dbReference>
<evidence type="ECO:0000313" key="11">
    <source>
        <dbReference type="Proteomes" id="UP000007113"/>
    </source>
</evidence>
<dbReference type="InterPro" id="IPR000425">
    <property type="entry name" value="MIP"/>
</dbReference>
<evidence type="ECO:0000313" key="10">
    <source>
        <dbReference type="EMBL" id="AEU35481.1"/>
    </source>
</evidence>
<dbReference type="EMBL" id="CP003130">
    <property type="protein sequence ID" value="AEU35481.1"/>
    <property type="molecule type" value="Genomic_DNA"/>
</dbReference>
<reference evidence="10 11" key="1">
    <citation type="submission" date="2011-11" db="EMBL/GenBank/DDBJ databases">
        <title>Complete sequence of Granulicella mallensis MP5ACTX8.</title>
        <authorList>
            <consortium name="US DOE Joint Genome Institute"/>
            <person name="Lucas S."/>
            <person name="Copeland A."/>
            <person name="Lapidus A."/>
            <person name="Cheng J.-F."/>
            <person name="Goodwin L."/>
            <person name="Pitluck S."/>
            <person name="Peters L."/>
            <person name="Lu M."/>
            <person name="Detter J.C."/>
            <person name="Han C."/>
            <person name="Tapia R."/>
            <person name="Land M."/>
            <person name="Hauser L."/>
            <person name="Kyrpides N."/>
            <person name="Ivanova N."/>
            <person name="Mikhailova N."/>
            <person name="Pagani I."/>
            <person name="Rawat S."/>
            <person name="Mannisto M."/>
            <person name="Haggblom M."/>
            <person name="Woyke T."/>
        </authorList>
    </citation>
    <scope>NUCLEOTIDE SEQUENCE [LARGE SCALE GENOMIC DNA]</scope>
    <source>
        <strain evidence="11">ATCC BAA-1857 / DSM 23137 / MP5ACTX8</strain>
    </source>
</reference>
<comment type="similarity">
    <text evidence="2 8">Belongs to the MIP/aquaporin (TC 1.A.8) family.</text>
</comment>
<dbReference type="PROSITE" id="PS00221">
    <property type="entry name" value="MIP"/>
    <property type="match status" value="1"/>
</dbReference>
<dbReference type="SUPFAM" id="SSF81338">
    <property type="entry name" value="Aquaporin-like"/>
    <property type="match status" value="1"/>
</dbReference>
<gene>
    <name evidence="10" type="ordered locus">AciX8_1136</name>
</gene>
<feature type="transmembrane region" description="Helical" evidence="9">
    <location>
        <begin position="229"/>
        <end position="249"/>
    </location>
</feature>
<proteinExistence type="inferred from homology"/>
<dbReference type="RefSeq" id="WP_014264361.1">
    <property type="nucleotide sequence ID" value="NC_016631.1"/>
</dbReference>
<keyword evidence="5 8" id="KW-0812">Transmembrane</keyword>
<feature type="transmembrane region" description="Helical" evidence="9">
    <location>
        <begin position="162"/>
        <end position="184"/>
    </location>
</feature>
<dbReference type="STRING" id="682795.AciX8_1136"/>
<dbReference type="Gene3D" id="1.20.1080.10">
    <property type="entry name" value="Glycerol uptake facilitator protein"/>
    <property type="match status" value="1"/>
</dbReference>
<keyword evidence="7 9" id="KW-0472">Membrane</keyword>
<dbReference type="PANTHER" id="PTHR19139:SF199">
    <property type="entry name" value="MIP17260P"/>
    <property type="match status" value="1"/>
</dbReference>
<dbReference type="eggNOG" id="COG0580">
    <property type="taxonomic scope" value="Bacteria"/>
</dbReference>
<keyword evidence="6 9" id="KW-1133">Transmembrane helix</keyword>
<feature type="transmembrane region" description="Helical" evidence="9">
    <location>
        <begin position="121"/>
        <end position="142"/>
    </location>
</feature>
<keyword evidence="3 8" id="KW-0813">Transport</keyword>
<dbReference type="InterPro" id="IPR022357">
    <property type="entry name" value="MIP_CS"/>
</dbReference>
<dbReference type="AlphaFoldDB" id="G8NWV3"/>
<evidence type="ECO:0000256" key="5">
    <source>
        <dbReference type="ARBA" id="ARBA00022692"/>
    </source>
</evidence>
<dbReference type="KEGG" id="gma:AciX8_1136"/>
<comment type="subcellular location">
    <subcellularLocation>
        <location evidence="1">Cell membrane</location>
        <topology evidence="1">Multi-pass membrane protein</topology>
    </subcellularLocation>
</comment>
<evidence type="ECO:0000256" key="1">
    <source>
        <dbReference type="ARBA" id="ARBA00004651"/>
    </source>
</evidence>
<keyword evidence="11" id="KW-1185">Reference proteome</keyword>
<dbReference type="GO" id="GO:0005886">
    <property type="term" value="C:plasma membrane"/>
    <property type="evidence" value="ECO:0007669"/>
    <property type="project" value="UniProtKB-SubCell"/>
</dbReference>
<evidence type="ECO:0000256" key="6">
    <source>
        <dbReference type="ARBA" id="ARBA00022989"/>
    </source>
</evidence>
<dbReference type="Pfam" id="PF00230">
    <property type="entry name" value="MIP"/>
    <property type="match status" value="1"/>
</dbReference>
<feature type="transmembrane region" description="Helical" evidence="9">
    <location>
        <begin position="36"/>
        <end position="56"/>
    </location>
</feature>
<dbReference type="Proteomes" id="UP000007113">
    <property type="component" value="Chromosome"/>
</dbReference>
<dbReference type="HOGENOM" id="CLU_020019_3_2_0"/>
<evidence type="ECO:0000256" key="4">
    <source>
        <dbReference type="ARBA" id="ARBA00022475"/>
    </source>
</evidence>
<dbReference type="PANTHER" id="PTHR19139">
    <property type="entry name" value="AQUAPORIN TRANSPORTER"/>
    <property type="match status" value="1"/>
</dbReference>